<dbReference type="GO" id="GO:0019171">
    <property type="term" value="F:(3R)-hydroxyacyl-[acyl-carrier-protein] dehydratase activity"/>
    <property type="evidence" value="ECO:0007669"/>
    <property type="project" value="UniProtKB-EC"/>
</dbReference>
<evidence type="ECO:0000256" key="8">
    <source>
        <dbReference type="ARBA" id="ARBA00025049"/>
    </source>
</evidence>
<keyword evidence="4 9" id="KW-0444">Lipid biosynthesis</keyword>
<comment type="similarity">
    <text evidence="2 9">Belongs to the thioester dehydratase family. FabZ subfamily.</text>
</comment>
<evidence type="ECO:0000256" key="9">
    <source>
        <dbReference type="HAMAP-Rule" id="MF_00406"/>
    </source>
</evidence>
<evidence type="ECO:0000256" key="6">
    <source>
        <dbReference type="ARBA" id="ARBA00023098"/>
    </source>
</evidence>
<name>A0A1H6RCL3_9GAMM</name>
<protein>
    <recommendedName>
        <fullName evidence="9">3-hydroxyacyl-[acyl-carrier-protein] dehydratase FabZ</fullName>
        <ecNumber evidence="9">4.2.1.59</ecNumber>
    </recommendedName>
    <alternativeName>
        <fullName evidence="9">(3R)-hydroxymyristoyl-[acyl-carrier-protein] dehydratase</fullName>
        <shortName evidence="9">(3R)-hydroxymyristoyl-ACP dehydrase</shortName>
    </alternativeName>
    <alternativeName>
        <fullName evidence="9">Beta-hydroxyacyl-ACP dehydratase</fullName>
    </alternativeName>
</protein>
<dbReference type="OrthoDB" id="9772788at2"/>
<dbReference type="CDD" id="cd01288">
    <property type="entry name" value="FabZ"/>
    <property type="match status" value="1"/>
</dbReference>
<dbReference type="RefSeq" id="WP_091334007.1">
    <property type="nucleotide sequence ID" value="NZ_FNYC01000001.1"/>
</dbReference>
<evidence type="ECO:0000256" key="4">
    <source>
        <dbReference type="ARBA" id="ARBA00022516"/>
    </source>
</evidence>
<evidence type="ECO:0000313" key="11">
    <source>
        <dbReference type="Proteomes" id="UP000199420"/>
    </source>
</evidence>
<keyword evidence="3 9" id="KW-0963">Cytoplasm</keyword>
<dbReference type="Gene3D" id="3.10.129.10">
    <property type="entry name" value="Hotdog Thioesterase"/>
    <property type="match status" value="1"/>
</dbReference>
<keyword evidence="6 9" id="KW-0443">Lipid metabolism</keyword>
<dbReference type="Pfam" id="PF07977">
    <property type="entry name" value="FabA"/>
    <property type="match status" value="1"/>
</dbReference>
<accession>A0A1H6RCL3</accession>
<dbReference type="PANTHER" id="PTHR30272:SF1">
    <property type="entry name" value="3-HYDROXYACYL-[ACYL-CARRIER-PROTEIN] DEHYDRATASE"/>
    <property type="match status" value="1"/>
</dbReference>
<dbReference type="SUPFAM" id="SSF54637">
    <property type="entry name" value="Thioesterase/thiol ester dehydrase-isomerase"/>
    <property type="match status" value="1"/>
</dbReference>
<proteinExistence type="inferred from homology"/>
<dbReference type="GO" id="GO:0005737">
    <property type="term" value="C:cytoplasm"/>
    <property type="evidence" value="ECO:0007669"/>
    <property type="project" value="UniProtKB-SubCell"/>
</dbReference>
<keyword evidence="7 9" id="KW-0456">Lyase</keyword>
<evidence type="ECO:0000256" key="7">
    <source>
        <dbReference type="ARBA" id="ARBA00023239"/>
    </source>
</evidence>
<dbReference type="NCBIfam" id="TIGR01750">
    <property type="entry name" value="fabZ"/>
    <property type="match status" value="1"/>
</dbReference>
<dbReference type="GO" id="GO:0016020">
    <property type="term" value="C:membrane"/>
    <property type="evidence" value="ECO:0007669"/>
    <property type="project" value="GOC"/>
</dbReference>
<dbReference type="GO" id="GO:0009245">
    <property type="term" value="P:lipid A biosynthetic process"/>
    <property type="evidence" value="ECO:0007669"/>
    <property type="project" value="UniProtKB-UniRule"/>
</dbReference>
<evidence type="ECO:0000256" key="5">
    <source>
        <dbReference type="ARBA" id="ARBA00022556"/>
    </source>
</evidence>
<evidence type="ECO:0000256" key="1">
    <source>
        <dbReference type="ARBA" id="ARBA00004496"/>
    </source>
</evidence>
<gene>
    <name evidence="9" type="primary">fabZ</name>
    <name evidence="10" type="ORF">SAMN04487997_0958</name>
</gene>
<comment type="function">
    <text evidence="8 9">Involved in unsaturated fatty acids biosynthesis. Catalyzes the dehydration of short chain beta-hydroxyacyl-ACPs and long chain saturated and unsaturated beta-hydroxyacyl-ACPs.</text>
</comment>
<evidence type="ECO:0000256" key="3">
    <source>
        <dbReference type="ARBA" id="ARBA00022490"/>
    </source>
</evidence>
<reference evidence="10 11" key="1">
    <citation type="submission" date="2016-10" db="EMBL/GenBank/DDBJ databases">
        <authorList>
            <person name="de Groot N.N."/>
        </authorList>
    </citation>
    <scope>NUCLEOTIDE SEQUENCE [LARGE SCALE GENOMIC DNA]</scope>
    <source>
        <strain evidence="10 11">DSM 26515</strain>
    </source>
</reference>
<dbReference type="InterPro" id="IPR013114">
    <property type="entry name" value="FabA_FabZ"/>
</dbReference>
<dbReference type="AlphaFoldDB" id="A0A1H6RCL3"/>
<dbReference type="NCBIfam" id="NF000582">
    <property type="entry name" value="PRK00006.1"/>
    <property type="match status" value="1"/>
</dbReference>
<dbReference type="Proteomes" id="UP000199420">
    <property type="component" value="Unassembled WGS sequence"/>
</dbReference>
<comment type="catalytic activity">
    <reaction evidence="9">
        <text>a (3R)-hydroxyacyl-[ACP] = a (2E)-enoyl-[ACP] + H2O</text>
        <dbReference type="Rhea" id="RHEA:13097"/>
        <dbReference type="Rhea" id="RHEA-COMP:9925"/>
        <dbReference type="Rhea" id="RHEA-COMP:9945"/>
        <dbReference type="ChEBI" id="CHEBI:15377"/>
        <dbReference type="ChEBI" id="CHEBI:78784"/>
        <dbReference type="ChEBI" id="CHEBI:78827"/>
        <dbReference type="EC" id="4.2.1.59"/>
    </reaction>
</comment>
<dbReference type="HAMAP" id="MF_00406">
    <property type="entry name" value="FabZ"/>
    <property type="match status" value="1"/>
</dbReference>
<keyword evidence="11" id="KW-1185">Reference proteome</keyword>
<dbReference type="GO" id="GO:0006633">
    <property type="term" value="P:fatty acid biosynthetic process"/>
    <property type="evidence" value="ECO:0007669"/>
    <property type="project" value="UniProtKB-UniRule"/>
</dbReference>
<dbReference type="PANTHER" id="PTHR30272">
    <property type="entry name" value="3-HYDROXYACYL-[ACYL-CARRIER-PROTEIN] DEHYDRATASE"/>
    <property type="match status" value="1"/>
</dbReference>
<keyword evidence="5 9" id="KW-0441">Lipid A biosynthesis</keyword>
<dbReference type="FunFam" id="3.10.129.10:FF:000001">
    <property type="entry name" value="3-hydroxyacyl-[acyl-carrier-protein] dehydratase FabZ"/>
    <property type="match status" value="1"/>
</dbReference>
<dbReference type="EMBL" id="FNYC01000001">
    <property type="protein sequence ID" value="SEI49540.1"/>
    <property type="molecule type" value="Genomic_DNA"/>
</dbReference>
<dbReference type="InterPro" id="IPR010084">
    <property type="entry name" value="FabZ"/>
</dbReference>
<dbReference type="InterPro" id="IPR029069">
    <property type="entry name" value="HotDog_dom_sf"/>
</dbReference>
<dbReference type="STRING" id="529704.SAMN02927913_0873"/>
<feature type="active site" evidence="9">
    <location>
        <position position="58"/>
    </location>
</feature>
<comment type="subcellular location">
    <subcellularLocation>
        <location evidence="1 9">Cytoplasm</location>
    </subcellularLocation>
</comment>
<dbReference type="EC" id="4.2.1.59" evidence="9"/>
<evidence type="ECO:0000313" key="10">
    <source>
        <dbReference type="EMBL" id="SEI49540.1"/>
    </source>
</evidence>
<organism evidence="10 11">
    <name type="scientific">Frateuria terrea</name>
    <dbReference type="NCBI Taxonomy" id="529704"/>
    <lineage>
        <taxon>Bacteria</taxon>
        <taxon>Pseudomonadati</taxon>
        <taxon>Pseudomonadota</taxon>
        <taxon>Gammaproteobacteria</taxon>
        <taxon>Lysobacterales</taxon>
        <taxon>Rhodanobacteraceae</taxon>
        <taxon>Frateuria</taxon>
    </lineage>
</organism>
<sequence length="157" mass="17262">MSDTPATWALPVNVEQIQQLLPHRYPFLLVDRVIELVPDKSVVALKNVTINEHFFLGHFPGHPVMPGVLIVEAMAQAAGLLTQISSRMKGDQGSPLFYLAKVDNARFNAPVVPGDQLRLEVSLKRLMRGMGLFVARSLVEGKEVASCELMCAARADK</sequence>
<evidence type="ECO:0000256" key="2">
    <source>
        <dbReference type="ARBA" id="ARBA00009174"/>
    </source>
</evidence>